<dbReference type="Proteomes" id="UP001408789">
    <property type="component" value="Unassembled WGS sequence"/>
</dbReference>
<accession>A0AAP0DP65</accession>
<feature type="region of interest" description="Disordered" evidence="1">
    <location>
        <begin position="163"/>
        <end position="204"/>
    </location>
</feature>
<organism evidence="2 3">
    <name type="scientific">Deinandra increscens subsp. villosa</name>
    <dbReference type="NCBI Taxonomy" id="3103831"/>
    <lineage>
        <taxon>Eukaryota</taxon>
        <taxon>Viridiplantae</taxon>
        <taxon>Streptophyta</taxon>
        <taxon>Embryophyta</taxon>
        <taxon>Tracheophyta</taxon>
        <taxon>Spermatophyta</taxon>
        <taxon>Magnoliopsida</taxon>
        <taxon>eudicotyledons</taxon>
        <taxon>Gunneridae</taxon>
        <taxon>Pentapetalae</taxon>
        <taxon>asterids</taxon>
        <taxon>campanulids</taxon>
        <taxon>Asterales</taxon>
        <taxon>Asteraceae</taxon>
        <taxon>Asteroideae</taxon>
        <taxon>Heliantheae alliance</taxon>
        <taxon>Madieae</taxon>
        <taxon>Madiinae</taxon>
        <taxon>Deinandra</taxon>
    </lineage>
</organism>
<protein>
    <submittedName>
        <fullName evidence="2">Uncharacterized protein</fullName>
    </submittedName>
</protein>
<name>A0AAP0DP65_9ASTR</name>
<comment type="caution">
    <text evidence="2">The sequence shown here is derived from an EMBL/GenBank/DDBJ whole genome shotgun (WGS) entry which is preliminary data.</text>
</comment>
<feature type="compositionally biased region" description="Polar residues" evidence="1">
    <location>
        <begin position="168"/>
        <end position="186"/>
    </location>
</feature>
<sequence>MDDGSAKISVLLSDASLITMTGVRCFNLITIDGFSDVNILPTPIANLIHTKWLLTVNQGRRITDSLLELRGTGVSPVPIAVVKPGEPVTHDIGTSEDRWEPGIDLSAERQDVSSSQGSHDPGVDQAGVGNVAGTGTTIDTAALDIEEQQEAALDDKETIALHTDGKAATTSNQTAGEDSGHQQQMVGSEMAVGNKKQKLEHPDV</sequence>
<evidence type="ECO:0000313" key="2">
    <source>
        <dbReference type="EMBL" id="KAK9074694.1"/>
    </source>
</evidence>
<evidence type="ECO:0000256" key="1">
    <source>
        <dbReference type="SAM" id="MobiDB-lite"/>
    </source>
</evidence>
<proteinExistence type="predicted"/>
<dbReference type="AlphaFoldDB" id="A0AAP0DP65"/>
<evidence type="ECO:0000313" key="3">
    <source>
        <dbReference type="Proteomes" id="UP001408789"/>
    </source>
</evidence>
<keyword evidence="3" id="KW-1185">Reference proteome</keyword>
<dbReference type="EMBL" id="JBCNJP010000007">
    <property type="protein sequence ID" value="KAK9074694.1"/>
    <property type="molecule type" value="Genomic_DNA"/>
</dbReference>
<feature type="region of interest" description="Disordered" evidence="1">
    <location>
        <begin position="108"/>
        <end position="132"/>
    </location>
</feature>
<reference evidence="2 3" key="1">
    <citation type="submission" date="2024-04" db="EMBL/GenBank/DDBJ databases">
        <title>The reference genome of an endangered Asteraceae, Deinandra increscens subsp. villosa, native to the Central Coast of California.</title>
        <authorList>
            <person name="Guilliams M."/>
            <person name="Hasenstab-Lehman K."/>
            <person name="Meyer R."/>
            <person name="Mcevoy S."/>
        </authorList>
    </citation>
    <scope>NUCLEOTIDE SEQUENCE [LARGE SCALE GENOMIC DNA]</scope>
    <source>
        <tissue evidence="2">Leaf</tissue>
    </source>
</reference>
<gene>
    <name evidence="2" type="ORF">SSX86_003012</name>
</gene>